<dbReference type="PANTHER" id="PTHR47939:SF13">
    <property type="entry name" value="OS03G0201400 PROTEIN"/>
    <property type="match status" value="1"/>
</dbReference>
<sequence>MPPNPFSLELRHRTGYICQSCLLSLSTRAATRRFLPTALSPRTYSKLATKTLPESASRAAPPKTATAEEDENVAVNFFDEVGPGRYRKLRDSEEFSNALSGLDPDVEAMINDLEHKLQDTAQLVKMLDKYGMKDKADELRQAYNMVTPSENASTLRIPDDGWRTPYQRKHVAQLNTFLRSAKYINIEAVKPTDIKRTWKHYSAARRALSAAWDRVPAEVWDFLWRVMSWEGEGNPNRMSHLFILVKDMNAAGVALTEAQQLIGIEAMFLEGYQAEAIELWKKSVSTLGSKPEDGTYREYWELGVRMCSHHGDLDRAERAANVLLESPAETDPRILIPLIRACTQKEESVEKAWQLYHRLRELLGEDMQIEDYDEVIGSFLSTNHTEYGLQSFVDMMFSSPIDIRGKTRLPSSVGNQYFIGKWLKRLIGAGDLEGAYSVLKYMEARGIMGSAIQFNGLIGAWIRSGTADGLEKAEELGWAMIRSRLMFVELRQRQAAVEWPLKLKVQATDEVAGLRFVPKATLETFSILAENYRSRGLQERMDELWAAFNQAEISTDAFMMNQMIETYVQNARFKTALEFYYSMTQKHHILPNAHTFLALFNSLAVNRLIVKTEEHIEEDHVLSRRFFKEMVQYPWFFDGDWIHAALPRLVLHSFLKLRDYAGMLAATRAMSELFWFVPTEALLLELAAGTKATRSPSKRNMELMINSSKKIEVWLQQRHKELEAEGRSLENLTPEDRARELSLVLEKLIFFKATVTEEQLRPLYEKAAEEMGVYDVVVEKDPEAISRLRKLPPAKTGQDVSSDV</sequence>
<keyword evidence="1" id="KW-0677">Repeat</keyword>
<organism evidence="2 3">
    <name type="scientific">Coniochaeta hoffmannii</name>
    <dbReference type="NCBI Taxonomy" id="91930"/>
    <lineage>
        <taxon>Eukaryota</taxon>
        <taxon>Fungi</taxon>
        <taxon>Dikarya</taxon>
        <taxon>Ascomycota</taxon>
        <taxon>Pezizomycotina</taxon>
        <taxon>Sordariomycetes</taxon>
        <taxon>Sordariomycetidae</taxon>
        <taxon>Coniochaetales</taxon>
        <taxon>Coniochaetaceae</taxon>
        <taxon>Coniochaeta</taxon>
    </lineage>
</organism>
<dbReference type="EMBL" id="JANBVN010000078">
    <property type="protein sequence ID" value="KAJ9149638.1"/>
    <property type="molecule type" value="Genomic_DNA"/>
</dbReference>
<dbReference type="InterPro" id="IPR011990">
    <property type="entry name" value="TPR-like_helical_dom_sf"/>
</dbReference>
<name>A0AA38RWC9_9PEZI</name>
<accession>A0AA38RWC9</accession>
<dbReference type="Proteomes" id="UP001174691">
    <property type="component" value="Unassembled WGS sequence"/>
</dbReference>
<dbReference type="Gene3D" id="1.25.40.10">
    <property type="entry name" value="Tetratricopeptide repeat domain"/>
    <property type="match status" value="2"/>
</dbReference>
<protein>
    <submittedName>
        <fullName evidence="2">Pentatricopeptide repeat domain-containing protein</fullName>
    </submittedName>
</protein>
<evidence type="ECO:0000313" key="2">
    <source>
        <dbReference type="EMBL" id="KAJ9149638.1"/>
    </source>
</evidence>
<dbReference type="InterPro" id="IPR050667">
    <property type="entry name" value="PPR-containing_protein"/>
</dbReference>
<evidence type="ECO:0000256" key="1">
    <source>
        <dbReference type="ARBA" id="ARBA00022737"/>
    </source>
</evidence>
<comment type="caution">
    <text evidence="2">The sequence shown here is derived from an EMBL/GenBank/DDBJ whole genome shotgun (WGS) entry which is preliminary data.</text>
</comment>
<dbReference type="PANTHER" id="PTHR47939">
    <property type="entry name" value="MEMBRANE-ASSOCIATED SALT-INDUCIBLE PROTEIN-LIKE"/>
    <property type="match status" value="1"/>
</dbReference>
<dbReference type="AlphaFoldDB" id="A0AA38RWC9"/>
<evidence type="ECO:0000313" key="3">
    <source>
        <dbReference type="Proteomes" id="UP001174691"/>
    </source>
</evidence>
<proteinExistence type="predicted"/>
<reference evidence="2" key="1">
    <citation type="submission" date="2022-07" db="EMBL/GenBank/DDBJ databases">
        <title>Fungi with potential for degradation of polypropylene.</title>
        <authorList>
            <person name="Gostincar C."/>
        </authorList>
    </citation>
    <scope>NUCLEOTIDE SEQUENCE</scope>
    <source>
        <strain evidence="2">EXF-13287</strain>
    </source>
</reference>
<keyword evidence="3" id="KW-1185">Reference proteome</keyword>
<gene>
    <name evidence="2" type="ORF">NKR19_g5599</name>
</gene>